<gene>
    <name evidence="1" type="ORF">UFOPK4345_00595</name>
</gene>
<sequence>MLVAGGPGVVEAVEQSGAIVVGRTDDDLDEASAQSNDVNIDAVVVGFHKTFDFESMRRASAAVRAGATLIGTNQDATFPTSNGVIPGGGSILAAIATASGVAPIVAGKPYVPMGELVKRTLNVDDLSECWMVGDRFSTDGMFAKNIGAKFCLVTSGVKTQEQAKALQQQHKFALVANDLRHFAQQLGVTV</sequence>
<dbReference type="AlphaFoldDB" id="A0A6J7UFT8"/>
<dbReference type="PANTHER" id="PTHR19288">
    <property type="entry name" value="4-NITROPHENYLPHOSPHATASE-RELATED"/>
    <property type="match status" value="1"/>
</dbReference>
<dbReference type="GO" id="GO:0016791">
    <property type="term" value="F:phosphatase activity"/>
    <property type="evidence" value="ECO:0007669"/>
    <property type="project" value="TreeGrafter"/>
</dbReference>
<dbReference type="InterPro" id="IPR036412">
    <property type="entry name" value="HAD-like_sf"/>
</dbReference>
<organism evidence="1">
    <name type="scientific">freshwater metagenome</name>
    <dbReference type="NCBI Taxonomy" id="449393"/>
    <lineage>
        <taxon>unclassified sequences</taxon>
        <taxon>metagenomes</taxon>
        <taxon>ecological metagenomes</taxon>
    </lineage>
</organism>
<accession>A0A6J7UFT8</accession>
<dbReference type="Pfam" id="PF13242">
    <property type="entry name" value="Hydrolase_like"/>
    <property type="match status" value="1"/>
</dbReference>
<dbReference type="EMBL" id="CAFBQV010000073">
    <property type="protein sequence ID" value="CAB5063786.1"/>
    <property type="molecule type" value="Genomic_DNA"/>
</dbReference>
<evidence type="ECO:0000313" key="1">
    <source>
        <dbReference type="EMBL" id="CAB5063786.1"/>
    </source>
</evidence>
<dbReference type="InterPro" id="IPR023214">
    <property type="entry name" value="HAD_sf"/>
</dbReference>
<dbReference type="PANTHER" id="PTHR19288:SF46">
    <property type="entry name" value="HALOACID DEHALOGENASE-LIKE HYDROLASE DOMAIN-CONTAINING PROTEIN 2"/>
    <property type="match status" value="1"/>
</dbReference>
<proteinExistence type="predicted"/>
<protein>
    <submittedName>
        <fullName evidence="1">Unannotated protein</fullName>
    </submittedName>
</protein>
<name>A0A6J7UFT8_9ZZZZ</name>
<dbReference type="SUPFAM" id="SSF56784">
    <property type="entry name" value="HAD-like"/>
    <property type="match status" value="1"/>
</dbReference>
<dbReference type="Gene3D" id="3.40.50.1000">
    <property type="entry name" value="HAD superfamily/HAD-like"/>
    <property type="match status" value="2"/>
</dbReference>
<reference evidence="1" key="1">
    <citation type="submission" date="2020-05" db="EMBL/GenBank/DDBJ databases">
        <authorList>
            <person name="Chiriac C."/>
            <person name="Salcher M."/>
            <person name="Ghai R."/>
            <person name="Kavagutti S V."/>
        </authorList>
    </citation>
    <scope>NUCLEOTIDE SEQUENCE</scope>
</reference>
<dbReference type="GO" id="GO:0005737">
    <property type="term" value="C:cytoplasm"/>
    <property type="evidence" value="ECO:0007669"/>
    <property type="project" value="TreeGrafter"/>
</dbReference>